<sequence>MTGEFSSCAVIAFNHRFARRRCGVSLQRDAGGSDGVLIVTGQGRPHGHRGWSRIVRLVARFVAQVSFRGVRSTLDASSTAPSLASRDVHCRRVVDWTDVRLEVCTCSEILDARTARARRQAVSFLGLRGPWRQNSAGSKDRLNAIGASAAGKGRVA</sequence>
<proteinExistence type="predicted"/>
<evidence type="ECO:0000313" key="1">
    <source>
        <dbReference type="EMBL" id="KZT08770.1"/>
    </source>
</evidence>
<name>A0A165FCQ0_9APHY</name>
<dbReference type="EMBL" id="KV427614">
    <property type="protein sequence ID" value="KZT08770.1"/>
    <property type="molecule type" value="Genomic_DNA"/>
</dbReference>
<dbReference type="InParanoid" id="A0A165FCQ0"/>
<dbReference type="Proteomes" id="UP000076871">
    <property type="component" value="Unassembled WGS sequence"/>
</dbReference>
<dbReference type="RefSeq" id="XP_040766510.1">
    <property type="nucleotide sequence ID" value="XM_040902894.1"/>
</dbReference>
<reference evidence="1 2" key="1">
    <citation type="journal article" date="2016" name="Mol. Biol. Evol.">
        <title>Comparative Genomics of Early-Diverging Mushroom-Forming Fungi Provides Insights into the Origins of Lignocellulose Decay Capabilities.</title>
        <authorList>
            <person name="Nagy L.G."/>
            <person name="Riley R."/>
            <person name="Tritt A."/>
            <person name="Adam C."/>
            <person name="Daum C."/>
            <person name="Floudas D."/>
            <person name="Sun H."/>
            <person name="Yadav J.S."/>
            <person name="Pangilinan J."/>
            <person name="Larsson K.H."/>
            <person name="Matsuura K."/>
            <person name="Barry K."/>
            <person name="Labutti K."/>
            <person name="Kuo R."/>
            <person name="Ohm R.A."/>
            <person name="Bhattacharya S.S."/>
            <person name="Shirouzu T."/>
            <person name="Yoshinaga Y."/>
            <person name="Martin F.M."/>
            <person name="Grigoriev I.V."/>
            <person name="Hibbett D.S."/>
        </authorList>
    </citation>
    <scope>NUCLEOTIDE SEQUENCE [LARGE SCALE GENOMIC DNA]</scope>
    <source>
        <strain evidence="1 2">93-53</strain>
    </source>
</reference>
<evidence type="ECO:0000313" key="2">
    <source>
        <dbReference type="Proteomes" id="UP000076871"/>
    </source>
</evidence>
<organism evidence="1 2">
    <name type="scientific">Laetiporus sulphureus 93-53</name>
    <dbReference type="NCBI Taxonomy" id="1314785"/>
    <lineage>
        <taxon>Eukaryota</taxon>
        <taxon>Fungi</taxon>
        <taxon>Dikarya</taxon>
        <taxon>Basidiomycota</taxon>
        <taxon>Agaricomycotina</taxon>
        <taxon>Agaricomycetes</taxon>
        <taxon>Polyporales</taxon>
        <taxon>Laetiporus</taxon>
    </lineage>
</organism>
<keyword evidence="2" id="KW-1185">Reference proteome</keyword>
<dbReference type="AlphaFoldDB" id="A0A165FCQ0"/>
<gene>
    <name evidence="1" type="ORF">LAESUDRAFT_54914</name>
</gene>
<dbReference type="GeneID" id="63819925"/>
<protein>
    <submittedName>
        <fullName evidence="1">Uncharacterized protein</fullName>
    </submittedName>
</protein>
<accession>A0A165FCQ0</accession>